<dbReference type="CDD" id="cd00592">
    <property type="entry name" value="HTH_MerR-like"/>
    <property type="match status" value="1"/>
</dbReference>
<keyword evidence="5" id="KW-1185">Reference proteome</keyword>
<dbReference type="KEGG" id="orz:FNH13_10410"/>
<feature type="domain" description="HTH merR-type" evidence="3">
    <location>
        <begin position="19"/>
        <end position="77"/>
    </location>
</feature>
<dbReference type="InterPro" id="IPR009061">
    <property type="entry name" value="DNA-bd_dom_put_sf"/>
</dbReference>
<dbReference type="GO" id="GO:0003677">
    <property type="term" value="F:DNA binding"/>
    <property type="evidence" value="ECO:0007669"/>
    <property type="project" value="UniProtKB-KW"/>
</dbReference>
<keyword evidence="1" id="KW-0238">DNA-binding</keyword>
<evidence type="ECO:0000256" key="1">
    <source>
        <dbReference type="ARBA" id="ARBA00023125"/>
    </source>
</evidence>
<dbReference type="InterPro" id="IPR000551">
    <property type="entry name" value="MerR-type_HTH_dom"/>
</dbReference>
<dbReference type="Gene3D" id="1.10.1660.10">
    <property type="match status" value="1"/>
</dbReference>
<evidence type="ECO:0000256" key="2">
    <source>
        <dbReference type="SAM" id="MobiDB-lite"/>
    </source>
</evidence>
<sequence length="284" mass="30331">MRLHSIGAVLRELQEEFPDLTVSKIRFLETEGLVLPRRRESGQRAFTGEDIERLRFVLRAQRDRFWPLKVIKSALDRMDLGVDPPPGGAGTPDASLGTPSGAPPVGATPTASADPRPGQASSAGSPASGSAGEAADGAPSPQGTRPAEGARLPTAAQLRRRRTIRLTPTELREHTGLDVAAYTQLKAFGLIRTDSAGRHAADDLDVARECATLAAFGLEPRHLRLFRVAADREVGLAQQILEPVRRRRARGAANADPEELEAEIVAHTLALHVALVRAGLGQAT</sequence>
<dbReference type="PANTHER" id="PTHR30204:SF89">
    <property type="entry name" value="HTH MERR-TYPE DOMAIN-CONTAINING PROTEIN"/>
    <property type="match status" value="1"/>
</dbReference>
<evidence type="ECO:0000313" key="5">
    <source>
        <dbReference type="Proteomes" id="UP000315395"/>
    </source>
</evidence>
<reference evidence="4 5" key="1">
    <citation type="submission" date="2019-07" db="EMBL/GenBank/DDBJ databases">
        <title>complete genome sequencing of Ornithinimicrobium sp. H23M54.</title>
        <authorList>
            <person name="Bae J.-W."/>
            <person name="Lee S.-Y."/>
        </authorList>
    </citation>
    <scope>NUCLEOTIDE SEQUENCE [LARGE SCALE GENOMIC DNA]</scope>
    <source>
        <strain evidence="4 5">H23M54</strain>
    </source>
</reference>
<gene>
    <name evidence="4" type="ORF">FNH13_10410</name>
</gene>
<organism evidence="4 5">
    <name type="scientific">Ornithinimicrobium ciconiae</name>
    <dbReference type="NCBI Taxonomy" id="2594265"/>
    <lineage>
        <taxon>Bacteria</taxon>
        <taxon>Bacillati</taxon>
        <taxon>Actinomycetota</taxon>
        <taxon>Actinomycetes</taxon>
        <taxon>Micrococcales</taxon>
        <taxon>Ornithinimicrobiaceae</taxon>
        <taxon>Ornithinimicrobium</taxon>
    </lineage>
</organism>
<dbReference type="Pfam" id="PF13411">
    <property type="entry name" value="MerR_1"/>
    <property type="match status" value="1"/>
</dbReference>
<dbReference type="AlphaFoldDB" id="A0A516GAY8"/>
<feature type="compositionally biased region" description="Low complexity" evidence="2">
    <location>
        <begin position="115"/>
        <end position="141"/>
    </location>
</feature>
<feature type="region of interest" description="Disordered" evidence="2">
    <location>
        <begin position="81"/>
        <end position="164"/>
    </location>
</feature>
<evidence type="ECO:0000313" key="4">
    <source>
        <dbReference type="EMBL" id="QDO88691.1"/>
    </source>
</evidence>
<dbReference type="EMBL" id="CP041616">
    <property type="protein sequence ID" value="QDO88691.1"/>
    <property type="molecule type" value="Genomic_DNA"/>
</dbReference>
<dbReference type="PROSITE" id="PS50937">
    <property type="entry name" value="HTH_MERR_2"/>
    <property type="match status" value="1"/>
</dbReference>
<protein>
    <submittedName>
        <fullName evidence="4">MerR family transcriptional regulator</fullName>
    </submittedName>
</protein>
<dbReference type="PANTHER" id="PTHR30204">
    <property type="entry name" value="REDOX-CYCLING DRUG-SENSING TRANSCRIPTIONAL ACTIVATOR SOXR"/>
    <property type="match status" value="1"/>
</dbReference>
<dbReference type="Proteomes" id="UP000315395">
    <property type="component" value="Chromosome"/>
</dbReference>
<dbReference type="OrthoDB" id="3191171at2"/>
<dbReference type="SMART" id="SM00422">
    <property type="entry name" value="HTH_MERR"/>
    <property type="match status" value="1"/>
</dbReference>
<dbReference type="RefSeq" id="WP_143783368.1">
    <property type="nucleotide sequence ID" value="NZ_CP041616.1"/>
</dbReference>
<dbReference type="GO" id="GO:0003700">
    <property type="term" value="F:DNA-binding transcription factor activity"/>
    <property type="evidence" value="ECO:0007669"/>
    <property type="project" value="InterPro"/>
</dbReference>
<accession>A0A516GAY8</accession>
<dbReference type="InterPro" id="IPR047057">
    <property type="entry name" value="MerR_fam"/>
</dbReference>
<evidence type="ECO:0000259" key="3">
    <source>
        <dbReference type="PROSITE" id="PS50937"/>
    </source>
</evidence>
<name>A0A516GAY8_9MICO</name>
<dbReference type="SUPFAM" id="SSF46955">
    <property type="entry name" value="Putative DNA-binding domain"/>
    <property type="match status" value="1"/>
</dbReference>
<proteinExistence type="predicted"/>